<feature type="region of interest" description="Disordered" evidence="14">
    <location>
        <begin position="1141"/>
        <end position="1182"/>
    </location>
</feature>
<dbReference type="SMART" id="SM00508">
    <property type="entry name" value="PostSET"/>
    <property type="match status" value="1"/>
</dbReference>
<dbReference type="SUPFAM" id="SSF54928">
    <property type="entry name" value="RNA-binding domain, RBD"/>
    <property type="match status" value="1"/>
</dbReference>
<comment type="catalytic activity">
    <reaction evidence="13">
        <text>N(6),N(6)-dimethyl-L-lysyl(4)-[histone H3] + S-adenosyl-L-methionine = N(6),N(6),N(6)-trimethyl-L-lysyl(4)-[histone H3] + S-adenosyl-L-homocysteine + H(+)</text>
        <dbReference type="Rhea" id="RHEA:60272"/>
        <dbReference type="Rhea" id="RHEA-COMP:15537"/>
        <dbReference type="Rhea" id="RHEA-COMP:15540"/>
        <dbReference type="ChEBI" id="CHEBI:15378"/>
        <dbReference type="ChEBI" id="CHEBI:57856"/>
        <dbReference type="ChEBI" id="CHEBI:59789"/>
        <dbReference type="ChEBI" id="CHEBI:61961"/>
        <dbReference type="ChEBI" id="CHEBI:61976"/>
    </reaction>
</comment>
<feature type="region of interest" description="Disordered" evidence="14">
    <location>
        <begin position="196"/>
        <end position="575"/>
    </location>
</feature>
<feature type="domain" description="Post-SET" evidence="16">
    <location>
        <begin position="1427"/>
        <end position="1443"/>
    </location>
</feature>
<comment type="caution">
    <text evidence="17">The sequence shown here is derived from an EMBL/GenBank/DDBJ whole genome shotgun (WGS) entry which is preliminary data.</text>
</comment>
<evidence type="ECO:0000256" key="1">
    <source>
        <dbReference type="ARBA" id="ARBA00004123"/>
    </source>
</evidence>
<feature type="compositionally biased region" description="Basic and acidic residues" evidence="14">
    <location>
        <begin position="214"/>
        <end position="226"/>
    </location>
</feature>
<dbReference type="InterPro" id="IPR037841">
    <property type="entry name" value="SET_SETD1A/B"/>
</dbReference>
<keyword evidence="6" id="KW-0156">Chromatin regulator</keyword>
<feature type="compositionally biased region" description="Basic and acidic residues" evidence="14">
    <location>
        <begin position="50"/>
        <end position="59"/>
    </location>
</feature>
<feature type="compositionally biased region" description="Polar residues" evidence="14">
    <location>
        <begin position="227"/>
        <end position="249"/>
    </location>
</feature>
<evidence type="ECO:0000259" key="16">
    <source>
        <dbReference type="PROSITE" id="PS50868"/>
    </source>
</evidence>
<dbReference type="PROSITE" id="PS50280">
    <property type="entry name" value="SET"/>
    <property type="match status" value="1"/>
</dbReference>
<feature type="compositionally biased region" description="Gly residues" evidence="14">
    <location>
        <begin position="1144"/>
        <end position="1155"/>
    </location>
</feature>
<dbReference type="InterPro" id="IPR003616">
    <property type="entry name" value="Post-SET_dom"/>
</dbReference>
<dbReference type="Pfam" id="PF00856">
    <property type="entry name" value="SET"/>
    <property type="match status" value="1"/>
</dbReference>
<dbReference type="InterPro" id="IPR012677">
    <property type="entry name" value="Nucleotide-bd_a/b_plait_sf"/>
</dbReference>
<dbReference type="Proteomes" id="UP001648503">
    <property type="component" value="Unassembled WGS sequence"/>
</dbReference>
<dbReference type="PROSITE" id="PS50868">
    <property type="entry name" value="POST_SET"/>
    <property type="match status" value="1"/>
</dbReference>
<comment type="catalytic activity">
    <reaction evidence="11">
        <text>L-lysyl(4)-[histone H3] + 3 S-adenosyl-L-methionine = N(6),N(6),N(6)-trimethyl-L-lysyl(4)-[histone H3] + 3 S-adenosyl-L-homocysteine + 3 H(+)</text>
        <dbReference type="Rhea" id="RHEA:60260"/>
        <dbReference type="Rhea" id="RHEA-COMP:15537"/>
        <dbReference type="Rhea" id="RHEA-COMP:15547"/>
        <dbReference type="ChEBI" id="CHEBI:15378"/>
        <dbReference type="ChEBI" id="CHEBI:29969"/>
        <dbReference type="ChEBI" id="CHEBI:57856"/>
        <dbReference type="ChEBI" id="CHEBI:59789"/>
        <dbReference type="ChEBI" id="CHEBI:61961"/>
        <dbReference type="EC" id="2.1.1.354"/>
    </reaction>
</comment>
<feature type="compositionally biased region" description="Polar residues" evidence="14">
    <location>
        <begin position="198"/>
        <end position="211"/>
    </location>
</feature>
<keyword evidence="7" id="KW-0694">RNA-binding</keyword>
<evidence type="ECO:0000256" key="5">
    <source>
        <dbReference type="ARBA" id="ARBA00022691"/>
    </source>
</evidence>
<name>A0ABQ8FDK1_9FUNG</name>
<dbReference type="InterPro" id="IPR044570">
    <property type="entry name" value="Set1-like"/>
</dbReference>
<keyword evidence="3" id="KW-0489">Methyltransferase</keyword>
<comment type="catalytic activity">
    <reaction evidence="12">
        <text>N(6)-methyl-L-lysyl(4)-[histone H3] + S-adenosyl-L-methionine = N(6),N(6)-dimethyl-L-lysyl(4)-[histone H3] + S-adenosyl-L-homocysteine + H(+)</text>
        <dbReference type="Rhea" id="RHEA:60268"/>
        <dbReference type="Rhea" id="RHEA-COMP:15540"/>
        <dbReference type="Rhea" id="RHEA-COMP:15543"/>
        <dbReference type="ChEBI" id="CHEBI:15378"/>
        <dbReference type="ChEBI" id="CHEBI:57856"/>
        <dbReference type="ChEBI" id="CHEBI:59789"/>
        <dbReference type="ChEBI" id="CHEBI:61929"/>
        <dbReference type="ChEBI" id="CHEBI:61976"/>
    </reaction>
</comment>
<comment type="subcellular location">
    <subcellularLocation>
        <location evidence="1">Nucleus</location>
    </subcellularLocation>
</comment>
<feature type="compositionally biased region" description="Basic and acidic residues" evidence="14">
    <location>
        <begin position="479"/>
        <end position="494"/>
    </location>
</feature>
<evidence type="ECO:0000313" key="18">
    <source>
        <dbReference type="Proteomes" id="UP001648503"/>
    </source>
</evidence>
<dbReference type="SUPFAM" id="SSF82199">
    <property type="entry name" value="SET domain"/>
    <property type="match status" value="1"/>
</dbReference>
<feature type="region of interest" description="Disordered" evidence="14">
    <location>
        <begin position="40"/>
        <end position="66"/>
    </location>
</feature>
<dbReference type="EMBL" id="JAFCIX010000227">
    <property type="protein sequence ID" value="KAH6596428.1"/>
    <property type="molecule type" value="Genomic_DNA"/>
</dbReference>
<sequence length="1443" mass="157913">MSLDPPDKLKQDWRVEYDPAFDQTEAKLVNSRQITYLYGSVPPSSASDSTHSEPRDPRPGIDSYSTCGRGKHALPVKGLDRLYFEFDSLSIGLPYPPCILVSGLSSITNELQLRAVFGKFGPIMTARLADSPAAEKATTMVNSATITYAGDPLEAGNSARSAVVEMNNAQIGGTNWLVVFDPEGYKFRSLTKKKDSIANGSSRIESGSSFYPSAHERTSISKDTHSRPTNSPAPSFASRPSNRVASSSDIPLDGDCYSNSKAPVTERRTHHRKNIDHNGVVDRPNSSGVYPRDLSSAPDSRRNPPIGSKDWSSHRDPSNSKERSGSRGRSNSRGRSDSRGRSRSPRYSRSPERGDSRYTGHSYWKSGTSRNRDRSRSRSPGRSCPDNWNHWSHSNHNHAAPSRGVNQRYPVSTSPQRSYNRSRHSDASRGRHEDAVPSEKVDSRDDHWTEKDTSYRQRRSPIAMQNHSRYNTADGSHWSTDRHRSSTDTRHDLSPRYGSVHKGTTPASQSHPSPPPASSLFSNGRRQASLHSTPQTPSLPPDTYDTRGSTFKPDHSRPQTYSRDERSSKRSFPDESLTVHNAALELSTLLCTVLEKDYCVRVLPKMVTDYLLKAASPQPPMSTPPKTDPTESNALKQSEAVLAELHPGALDGDGNASLNSQDNNGIVSLPENDVIAMEVLEEPLVENDGDSLGESKQSYTDMSFLRFDDASSSNRKVALPSFKKMKKNASVVRKATSKNQIAYLSEDESVSSVVPLETPNGKPSNRHVFSKGVSDDRDGGSAKQGRSAYNRIWSDSDDDIVEPTSKPVSTTAPIIDETDSGSHSTVLPDTNTSDKDILASSHEESIIPPHSVESDLDRDLVRNGTEMKDAVLLDAALCSIEPTDMANEVQGLDPLHLGVDNIMSLQSSLAPTPILDDDTAECKESVGESPVPLVIPLPASSSSTTMPQGLVQDIKDEADGSTEVELSAKPISRSRIKTTSRQSNKKNKGKRSTPLMPVLIRERPIRTPTLFSDDESPLSAKVFSGAMWIHRPKAMRRRSSASQSESLRDFATMLESEGRQDGYRSDESLDFDSLDAADMASLLEEEVQFVQYVFRIVQDTRRARRSQREKWINDEIAAAQALVMGVPALVISTAPSGILSSSGDGSGGGNGGSGGDGHKSSSGSVTKIDTSDSLTSTSSQKRKSSVVQTQIWRCARTMPCHRRTYLEKLVQTANAQAPVVSPALEGTGTIAPHIPIGYSPLPLRGSFNNTARGARGAGSYRHLGNGSDATKKGITLGLGLSHSLGLGIDAIDALSFSQFKARKKRLKFDKSQIHDWGLFAMEPIDANDMVIEYIGEIIRQKIADHREKLYEASGIGSSYLFRIDEDTIIDATKCGNLARFINHCCEPNCNAKVISVDGTKRIVIYANRDLKEGEELTYDYKFPIEEDKIPCLCGAVNCRGTLN</sequence>
<feature type="compositionally biased region" description="Basic and acidic residues" evidence="14">
    <location>
        <begin position="423"/>
        <end position="455"/>
    </location>
</feature>
<dbReference type="InterPro" id="IPR001214">
    <property type="entry name" value="SET_dom"/>
</dbReference>
<evidence type="ECO:0000256" key="11">
    <source>
        <dbReference type="ARBA" id="ARBA00047571"/>
    </source>
</evidence>
<dbReference type="PANTHER" id="PTHR45814:SF2">
    <property type="entry name" value="HISTONE-LYSINE N-METHYLTRANSFERASE SETD1"/>
    <property type="match status" value="1"/>
</dbReference>
<dbReference type="InterPro" id="IPR035979">
    <property type="entry name" value="RBD_domain_sf"/>
</dbReference>
<keyword evidence="8" id="KW-0805">Transcription regulation</keyword>
<feature type="compositionally biased region" description="Low complexity" evidence="14">
    <location>
        <begin position="380"/>
        <end position="398"/>
    </location>
</feature>
<feature type="compositionally biased region" description="Polar residues" evidence="14">
    <location>
        <begin position="409"/>
        <end position="419"/>
    </location>
</feature>
<dbReference type="Gene3D" id="3.30.70.330">
    <property type="match status" value="1"/>
</dbReference>
<dbReference type="SMART" id="SM00317">
    <property type="entry name" value="SET"/>
    <property type="match status" value="1"/>
</dbReference>
<feature type="compositionally biased region" description="Polar residues" evidence="14">
    <location>
        <begin position="520"/>
        <end position="536"/>
    </location>
</feature>
<evidence type="ECO:0000256" key="13">
    <source>
        <dbReference type="ARBA" id="ARBA00049129"/>
    </source>
</evidence>
<keyword evidence="5" id="KW-0949">S-adenosyl-L-methionine</keyword>
<dbReference type="PANTHER" id="PTHR45814">
    <property type="entry name" value="HISTONE-LYSINE N-METHYLTRANSFERASE SETD1"/>
    <property type="match status" value="1"/>
</dbReference>
<evidence type="ECO:0000313" key="17">
    <source>
        <dbReference type="EMBL" id="KAH6596428.1"/>
    </source>
</evidence>
<feature type="compositionally biased region" description="Polar residues" evidence="14">
    <location>
        <begin position="821"/>
        <end position="831"/>
    </location>
</feature>
<keyword evidence="4" id="KW-0808">Transferase</keyword>
<reference evidence="17 18" key="1">
    <citation type="submission" date="2021-02" db="EMBL/GenBank/DDBJ databases">
        <title>Variation within the Batrachochytrium salamandrivorans European outbreak.</title>
        <authorList>
            <person name="Kelly M."/>
            <person name="Pasmans F."/>
            <person name="Shea T.P."/>
            <person name="Munoz J.F."/>
            <person name="Carranza S."/>
            <person name="Cuomo C.A."/>
            <person name="Martel A."/>
        </authorList>
    </citation>
    <scope>NUCLEOTIDE SEQUENCE [LARGE SCALE GENOMIC DNA]</scope>
    <source>
        <strain evidence="17 18">AMFP18/2</strain>
    </source>
</reference>
<keyword evidence="9" id="KW-0804">Transcription</keyword>
<feature type="domain" description="SET" evidence="15">
    <location>
        <begin position="1304"/>
        <end position="1421"/>
    </location>
</feature>
<feature type="compositionally biased region" description="Basic and acidic residues" evidence="14">
    <location>
        <begin position="349"/>
        <end position="358"/>
    </location>
</feature>
<accession>A0ABQ8FDK1</accession>
<evidence type="ECO:0000256" key="8">
    <source>
        <dbReference type="ARBA" id="ARBA00023015"/>
    </source>
</evidence>
<proteinExistence type="predicted"/>
<evidence type="ECO:0000256" key="10">
    <source>
        <dbReference type="ARBA" id="ARBA00023242"/>
    </source>
</evidence>
<gene>
    <name evidence="17" type="ORF">BASA50_005134</name>
</gene>
<feature type="compositionally biased region" description="Basic and acidic residues" evidence="14">
    <location>
        <begin position="311"/>
        <end position="325"/>
    </location>
</feature>
<dbReference type="Gene3D" id="2.170.270.10">
    <property type="entry name" value="SET domain"/>
    <property type="match status" value="1"/>
</dbReference>
<evidence type="ECO:0000256" key="6">
    <source>
        <dbReference type="ARBA" id="ARBA00022853"/>
    </source>
</evidence>
<dbReference type="CDD" id="cd19169">
    <property type="entry name" value="SET_SETD1"/>
    <property type="match status" value="1"/>
</dbReference>
<evidence type="ECO:0000256" key="12">
    <source>
        <dbReference type="ARBA" id="ARBA00047583"/>
    </source>
</evidence>
<evidence type="ECO:0000256" key="4">
    <source>
        <dbReference type="ARBA" id="ARBA00022679"/>
    </source>
</evidence>
<feature type="compositionally biased region" description="Basic and acidic residues" evidence="14">
    <location>
        <begin position="552"/>
        <end position="573"/>
    </location>
</feature>
<evidence type="ECO:0000256" key="7">
    <source>
        <dbReference type="ARBA" id="ARBA00022884"/>
    </source>
</evidence>
<evidence type="ECO:0000256" key="9">
    <source>
        <dbReference type="ARBA" id="ARBA00023163"/>
    </source>
</evidence>
<keyword evidence="18" id="KW-1185">Reference proteome</keyword>
<evidence type="ECO:0000256" key="2">
    <source>
        <dbReference type="ARBA" id="ARBA00012182"/>
    </source>
</evidence>
<dbReference type="EC" id="2.1.1.354" evidence="2"/>
<evidence type="ECO:0000256" key="14">
    <source>
        <dbReference type="SAM" id="MobiDB-lite"/>
    </source>
</evidence>
<feature type="region of interest" description="Disordered" evidence="14">
    <location>
        <begin position="957"/>
        <end position="993"/>
    </location>
</feature>
<dbReference type="InterPro" id="IPR046341">
    <property type="entry name" value="SET_dom_sf"/>
</dbReference>
<protein>
    <recommendedName>
        <fullName evidence="2">[histone H3]-lysine(4) N-trimethyltransferase</fullName>
        <ecNumber evidence="2">2.1.1.354</ecNumber>
    </recommendedName>
</protein>
<keyword evidence="10" id="KW-0539">Nucleus</keyword>
<feature type="compositionally biased region" description="Basic residues" evidence="14">
    <location>
        <begin position="972"/>
        <end position="991"/>
    </location>
</feature>
<evidence type="ECO:0000256" key="3">
    <source>
        <dbReference type="ARBA" id="ARBA00022603"/>
    </source>
</evidence>
<feature type="region of interest" description="Disordered" evidence="14">
    <location>
        <begin position="753"/>
        <end position="835"/>
    </location>
</feature>
<evidence type="ECO:0000259" key="15">
    <source>
        <dbReference type="PROSITE" id="PS50280"/>
    </source>
</evidence>
<feature type="compositionally biased region" description="Polar residues" evidence="14">
    <location>
        <begin position="463"/>
        <end position="478"/>
    </location>
</feature>
<organism evidence="17 18">
    <name type="scientific">Batrachochytrium salamandrivorans</name>
    <dbReference type="NCBI Taxonomy" id="1357716"/>
    <lineage>
        <taxon>Eukaryota</taxon>
        <taxon>Fungi</taxon>
        <taxon>Fungi incertae sedis</taxon>
        <taxon>Chytridiomycota</taxon>
        <taxon>Chytridiomycota incertae sedis</taxon>
        <taxon>Chytridiomycetes</taxon>
        <taxon>Rhizophydiales</taxon>
        <taxon>Rhizophydiales incertae sedis</taxon>
        <taxon>Batrachochytrium</taxon>
    </lineage>
</organism>